<evidence type="ECO:0000256" key="7">
    <source>
        <dbReference type="SAM" id="SignalP"/>
    </source>
</evidence>
<dbReference type="PIRSF" id="PIRSF037852">
    <property type="entry name" value="Subtilisin_rel_SAV5721"/>
    <property type="match status" value="1"/>
</dbReference>
<dbReference type="Pfam" id="PF00082">
    <property type="entry name" value="Peptidase_S8"/>
    <property type="match status" value="1"/>
</dbReference>
<evidence type="ECO:0000256" key="3">
    <source>
        <dbReference type="ARBA" id="ARBA00022801"/>
    </source>
</evidence>
<evidence type="ECO:0000313" key="9">
    <source>
        <dbReference type="EMBL" id="MFB8773154.1"/>
    </source>
</evidence>
<evidence type="ECO:0000256" key="2">
    <source>
        <dbReference type="ARBA" id="ARBA00022670"/>
    </source>
</evidence>
<dbReference type="PROSITE" id="PS00138">
    <property type="entry name" value="SUBTILASE_SER"/>
    <property type="match status" value="1"/>
</dbReference>
<accession>A0ABV5E8H6</accession>
<comment type="similarity">
    <text evidence="1 5">Belongs to the peptidase S8 family.</text>
</comment>
<dbReference type="SUPFAM" id="SSF52743">
    <property type="entry name" value="Subtilisin-like"/>
    <property type="match status" value="1"/>
</dbReference>
<feature type="compositionally biased region" description="Low complexity" evidence="6">
    <location>
        <begin position="50"/>
        <end position="71"/>
    </location>
</feature>
<dbReference type="InterPro" id="IPR023828">
    <property type="entry name" value="Peptidase_S8_Ser-AS"/>
</dbReference>
<gene>
    <name evidence="9" type="ORF">VSS16_10485</name>
</gene>
<keyword evidence="10" id="KW-1185">Reference proteome</keyword>
<feature type="region of interest" description="Disordered" evidence="6">
    <location>
        <begin position="421"/>
        <end position="441"/>
    </location>
</feature>
<dbReference type="Proteomes" id="UP001585080">
    <property type="component" value="Unassembled WGS sequence"/>
</dbReference>
<dbReference type="InterPro" id="IPR017296">
    <property type="entry name" value="Peptidase_S8A_SAM-P45"/>
</dbReference>
<dbReference type="InterPro" id="IPR022398">
    <property type="entry name" value="Peptidase_S8_His-AS"/>
</dbReference>
<name>A0ABV5E8H6_9ACTN</name>
<dbReference type="RefSeq" id="WP_376732032.1">
    <property type="nucleotide sequence ID" value="NZ_JAYMRP010000007.1"/>
</dbReference>
<dbReference type="PANTHER" id="PTHR43806">
    <property type="entry name" value="PEPTIDASE S8"/>
    <property type="match status" value="1"/>
</dbReference>
<feature type="domain" description="Peptidase S8/S53" evidence="8">
    <location>
        <begin position="256"/>
        <end position="514"/>
    </location>
</feature>
<evidence type="ECO:0000256" key="1">
    <source>
        <dbReference type="ARBA" id="ARBA00011073"/>
    </source>
</evidence>
<keyword evidence="4 5" id="KW-0720">Serine protease</keyword>
<dbReference type="InterPro" id="IPR036852">
    <property type="entry name" value="Peptidase_S8/S53_dom_sf"/>
</dbReference>
<feature type="chain" id="PRO_5046319150" evidence="7">
    <location>
        <begin position="21"/>
        <end position="1282"/>
    </location>
</feature>
<dbReference type="PROSITE" id="PS51892">
    <property type="entry name" value="SUBTILASE"/>
    <property type="match status" value="1"/>
</dbReference>
<dbReference type="InterPro" id="IPR015500">
    <property type="entry name" value="Peptidase_S8_subtilisin-rel"/>
</dbReference>
<sequence length="1282" mass="134266">MRRMRLAATVAAGLTLTVGAVTPVAAGTAESPATTAGQATVTLADGGAGSAATAGGDTRSDAPAGVGAGPDATATVRLITGDRVTVVTGADGRRTASVEPGEGRRGVLFRTIEEEGRLTVLPSDAAELVTAGRLDRGLFDVTSLVDQRYDEAHTDVLPLIVEDADGVPDAILRRLTALADDEAPRRRLETIDAEAVRVPAEDLGAFWKRLVPAPGALSRTAAGTPRVRLDGRVSAALDRSTAQIGAPEVWKSGFRGEDVKVAVLDTGADAAHPDLAGRISSAVDFSGSGGTGDAFGHGTHVASIVAGSGAAADGSRKGVAPGADLIIGKVLGDDGYGTESQVIDGMEWAVAQGADVINMSLGSDVPSDGTDPMSRALNQLSHTSDALFVVAAGNAGPAQGTIGAPAAADAALTVGAVDRDDSLAPFSSRGPRPGDDAVKPDVTAPGVGIVAARAEGTTMGEVVDGAYVAASGTSMAAPHVAGAAALLAQQHPDWTAERIKDVLINTARTVPGQRVTEQGGGRIDLAAAARARVTATGTLALGSHDRGDTGTRTRTVHYTNTSGRSVTLGLSAALATSGGREPGAGALVLGVPSVTVPAGATAEVPLTVDPSRTDQGDYYGHLTATAADGSVTLHTTLSLTMRGPVHRLKVESYDTDGRRVESLPTIWGADGFVEYTDRENAVAEVEEGTYQIVSGGMESTGAGEVLRQVVLPEVKVTRDTTAVIDPRRTTKVEIRTPRPAEQRGVLHFQTYREIDGRGWIDGTMYFDSVAGLYVSPTADVTDGTFEFASRWQLVAPLLNVAVVGGGDLGAFYMPQSPLFDQRGERITAVAAGTTSAPDFRAARGKLAVVTDEEGLDEVAVAEKAAAAGARGLMLVHFTDNAWSRWTPDGERLDLPTIRIGAGAGAELLARVRKRTTTVAISGTARSPYLYDVMQVSPQRIPNHVIHTVSEKNSAVVRSVYAENGGTAWAAEQRFARRPYQDFVWLQYTRHVPTAFERTEYVSAGDTEWQHMVHHQTSGDVDRPLSNGLRDTFRTYRAGEHLKETWQGAVVRPSIPRGTATPSTREGDVLRLRVPEFTDAEAGHWSRLTSGGGGGIGVREAPSADTASLELFRDGEKLTDAADAWRDIEVPSADAEYRLRLETGRTSEEWRHATATDTSWTFRSGTTGEAQRLPLLQLDYEVPVDVRNAVGPGRSYPLGVTVRNQDGLSAPRGVSVRVEVSYDDGRTFTRAPVRSKGGNAFSATVSKPAALRGDAFVTLRVTAKDTAGNSVSQTVTRAYTHRG</sequence>
<reference evidence="9 10" key="1">
    <citation type="submission" date="2024-01" db="EMBL/GenBank/DDBJ databases">
        <title>Genome mining of biosynthetic gene clusters to explore secondary metabolites of Streptomyces sp.</title>
        <authorList>
            <person name="Baig A."/>
            <person name="Ajitkumar Shintre N."/>
            <person name="Kumar H."/>
            <person name="Anbarasu A."/>
            <person name="Ramaiah S."/>
        </authorList>
    </citation>
    <scope>NUCLEOTIDE SEQUENCE [LARGE SCALE GENOMIC DNA]</scope>
    <source>
        <strain evidence="9 10">A57</strain>
    </source>
</reference>
<dbReference type="PROSITE" id="PS00137">
    <property type="entry name" value="SUBTILASE_HIS"/>
    <property type="match status" value="1"/>
</dbReference>
<dbReference type="Gene3D" id="3.40.50.200">
    <property type="entry name" value="Peptidase S8/S53 domain"/>
    <property type="match status" value="1"/>
</dbReference>
<dbReference type="InterPro" id="IPR050131">
    <property type="entry name" value="Peptidase_S8_subtilisin-like"/>
</dbReference>
<evidence type="ECO:0000256" key="4">
    <source>
        <dbReference type="ARBA" id="ARBA00022825"/>
    </source>
</evidence>
<organism evidence="9 10">
    <name type="scientific">Streptomyces broussonetiae</name>
    <dbReference type="NCBI Taxonomy" id="2686304"/>
    <lineage>
        <taxon>Bacteria</taxon>
        <taxon>Bacillati</taxon>
        <taxon>Actinomycetota</taxon>
        <taxon>Actinomycetes</taxon>
        <taxon>Kitasatosporales</taxon>
        <taxon>Streptomycetaceae</taxon>
        <taxon>Streptomyces</taxon>
    </lineage>
</organism>
<dbReference type="PANTHER" id="PTHR43806:SF11">
    <property type="entry name" value="CEREVISIN-RELATED"/>
    <property type="match status" value="1"/>
</dbReference>
<evidence type="ECO:0000256" key="5">
    <source>
        <dbReference type="PROSITE-ProRule" id="PRU01240"/>
    </source>
</evidence>
<feature type="active site" description="Charge relay system" evidence="5">
    <location>
        <position position="265"/>
    </location>
</feature>
<keyword evidence="7" id="KW-0732">Signal</keyword>
<feature type="active site" description="Charge relay system" evidence="5">
    <location>
        <position position="474"/>
    </location>
</feature>
<comment type="caution">
    <text evidence="9">The sequence shown here is derived from an EMBL/GenBank/DDBJ whole genome shotgun (WGS) entry which is preliminary data.</text>
</comment>
<evidence type="ECO:0000313" key="10">
    <source>
        <dbReference type="Proteomes" id="UP001585080"/>
    </source>
</evidence>
<evidence type="ECO:0000259" key="8">
    <source>
        <dbReference type="Pfam" id="PF00082"/>
    </source>
</evidence>
<evidence type="ECO:0000256" key="6">
    <source>
        <dbReference type="SAM" id="MobiDB-lite"/>
    </source>
</evidence>
<feature type="active site" description="Charge relay system" evidence="5">
    <location>
        <position position="297"/>
    </location>
</feature>
<protein>
    <submittedName>
        <fullName evidence="9">S8 family serine peptidase</fullName>
    </submittedName>
</protein>
<keyword evidence="3 5" id="KW-0378">Hydrolase</keyword>
<keyword evidence="2 5" id="KW-0645">Protease</keyword>
<feature type="region of interest" description="Disordered" evidence="6">
    <location>
        <begin position="46"/>
        <end position="71"/>
    </location>
</feature>
<dbReference type="InterPro" id="IPR000209">
    <property type="entry name" value="Peptidase_S8/S53_dom"/>
</dbReference>
<dbReference type="PRINTS" id="PR00723">
    <property type="entry name" value="SUBTILISIN"/>
</dbReference>
<proteinExistence type="inferred from homology"/>
<feature type="signal peptide" evidence="7">
    <location>
        <begin position="1"/>
        <end position="20"/>
    </location>
</feature>
<dbReference type="EMBL" id="JAYMRP010000007">
    <property type="protein sequence ID" value="MFB8773154.1"/>
    <property type="molecule type" value="Genomic_DNA"/>
</dbReference>